<gene>
    <name evidence="2" type="ORF">NDU88_006680</name>
</gene>
<proteinExistence type="predicted"/>
<name>A0AAV7RQ64_PLEWA</name>
<keyword evidence="3" id="KW-1185">Reference proteome</keyword>
<comment type="caution">
    <text evidence="2">The sequence shown here is derived from an EMBL/GenBank/DDBJ whole genome shotgun (WGS) entry which is preliminary data.</text>
</comment>
<sequence length="255" mass="27318">MAPPHRGRPRVPHPSLGGAHGVATRQTGAQHCLFFPCSLNFSAFLPRVTTASLVAEPRGVLLVPSLSCPLLLPFLQLWPNALPPFQGFGWGFAHLGSCFMRSKFFTIGFHWLLPCPGFLCVGPPLSSSGGPQLLGGSHPCVTVSSTGPQAHHMQRVGQPLPARPRAGSPGDLLRLEGESRQRPPHSEQDLSFRSACYVRRRASPPPLGRARIAVPRLSLLDPQRGELPALHTPGAGSLLLHTPAADGRRLLRSVG</sequence>
<protein>
    <submittedName>
        <fullName evidence="2">Uncharacterized protein</fullName>
    </submittedName>
</protein>
<evidence type="ECO:0000313" key="2">
    <source>
        <dbReference type="EMBL" id="KAJ1153922.1"/>
    </source>
</evidence>
<evidence type="ECO:0000313" key="3">
    <source>
        <dbReference type="Proteomes" id="UP001066276"/>
    </source>
</evidence>
<dbReference type="EMBL" id="JANPWB010000009">
    <property type="protein sequence ID" value="KAJ1153922.1"/>
    <property type="molecule type" value="Genomic_DNA"/>
</dbReference>
<dbReference type="AlphaFoldDB" id="A0AAV7RQ64"/>
<dbReference type="Proteomes" id="UP001066276">
    <property type="component" value="Chromosome 5"/>
</dbReference>
<reference evidence="2" key="1">
    <citation type="journal article" date="2022" name="bioRxiv">
        <title>Sequencing and chromosome-scale assembly of the giantPleurodeles waltlgenome.</title>
        <authorList>
            <person name="Brown T."/>
            <person name="Elewa A."/>
            <person name="Iarovenko S."/>
            <person name="Subramanian E."/>
            <person name="Araus A.J."/>
            <person name="Petzold A."/>
            <person name="Susuki M."/>
            <person name="Suzuki K.-i.T."/>
            <person name="Hayashi T."/>
            <person name="Toyoda A."/>
            <person name="Oliveira C."/>
            <person name="Osipova E."/>
            <person name="Leigh N.D."/>
            <person name="Simon A."/>
            <person name="Yun M.H."/>
        </authorList>
    </citation>
    <scope>NUCLEOTIDE SEQUENCE</scope>
    <source>
        <strain evidence="2">20211129_DDA</strain>
        <tissue evidence="2">Liver</tissue>
    </source>
</reference>
<evidence type="ECO:0000256" key="1">
    <source>
        <dbReference type="SAM" id="MobiDB-lite"/>
    </source>
</evidence>
<feature type="region of interest" description="Disordered" evidence="1">
    <location>
        <begin position="1"/>
        <end position="20"/>
    </location>
</feature>
<feature type="region of interest" description="Disordered" evidence="1">
    <location>
        <begin position="145"/>
        <end position="190"/>
    </location>
</feature>
<feature type="compositionally biased region" description="Basic residues" evidence="1">
    <location>
        <begin position="1"/>
        <end position="11"/>
    </location>
</feature>
<organism evidence="2 3">
    <name type="scientific">Pleurodeles waltl</name>
    <name type="common">Iberian ribbed newt</name>
    <dbReference type="NCBI Taxonomy" id="8319"/>
    <lineage>
        <taxon>Eukaryota</taxon>
        <taxon>Metazoa</taxon>
        <taxon>Chordata</taxon>
        <taxon>Craniata</taxon>
        <taxon>Vertebrata</taxon>
        <taxon>Euteleostomi</taxon>
        <taxon>Amphibia</taxon>
        <taxon>Batrachia</taxon>
        <taxon>Caudata</taxon>
        <taxon>Salamandroidea</taxon>
        <taxon>Salamandridae</taxon>
        <taxon>Pleurodelinae</taxon>
        <taxon>Pleurodeles</taxon>
    </lineage>
</organism>
<accession>A0AAV7RQ64</accession>
<feature type="compositionally biased region" description="Basic and acidic residues" evidence="1">
    <location>
        <begin position="173"/>
        <end position="190"/>
    </location>
</feature>